<protein>
    <submittedName>
        <fullName evidence="1">Uncharacterized protein</fullName>
    </submittedName>
</protein>
<evidence type="ECO:0000313" key="1">
    <source>
        <dbReference type="EMBL" id="AFJ48665.1"/>
    </source>
</evidence>
<gene>
    <name evidence="1" type="ordered locus">EBL_c36130</name>
</gene>
<reference evidence="1 2" key="1">
    <citation type="journal article" date="2012" name="J. Bacteriol.">
        <title>Complete genome sequence of the B12-producing Shimwellia blattae strain DSM 4481, isolated from a cockroach.</title>
        <authorList>
            <person name="Brzuszkiewicz E."/>
            <person name="Waschkowitz T."/>
            <person name="Wiezer A."/>
            <person name="Daniel R."/>
        </authorList>
    </citation>
    <scope>NUCLEOTIDE SEQUENCE [LARGE SCALE GENOMIC DNA]</scope>
    <source>
        <strain evidence="2">ATCC 29907 / DSM 4481 / JCM 1650 / NBRC 105725 / CDC 9005-74</strain>
    </source>
</reference>
<proteinExistence type="predicted"/>
<evidence type="ECO:0000313" key="2">
    <source>
        <dbReference type="Proteomes" id="UP000001955"/>
    </source>
</evidence>
<dbReference type="KEGG" id="ebt:EBL_c36130"/>
<dbReference type="Proteomes" id="UP000001955">
    <property type="component" value="Chromosome"/>
</dbReference>
<dbReference type="HOGENOM" id="CLU_3140646_0_0_6"/>
<dbReference type="AlphaFoldDB" id="I2BDR1"/>
<organism evidence="1 2">
    <name type="scientific">Shimwellia blattae (strain ATCC 29907 / DSM 4481 / JCM 1650 / NBRC 105725 / CDC 9005-74)</name>
    <name type="common">Escherichia blattae</name>
    <dbReference type="NCBI Taxonomy" id="630626"/>
    <lineage>
        <taxon>Bacteria</taxon>
        <taxon>Pseudomonadati</taxon>
        <taxon>Pseudomonadota</taxon>
        <taxon>Gammaproteobacteria</taxon>
        <taxon>Enterobacterales</taxon>
        <taxon>Enterobacteriaceae</taxon>
        <taxon>Shimwellia</taxon>
    </lineage>
</organism>
<name>I2BDR1_SHIBC</name>
<dbReference type="EMBL" id="CP001560">
    <property type="protein sequence ID" value="AFJ48665.1"/>
    <property type="molecule type" value="Genomic_DNA"/>
</dbReference>
<sequence length="49" mass="5640">MKVITNTLEQYPFGCRFTSQAFPALIHSFSINPDKFSEIIIGMHFNFSI</sequence>
<accession>I2BDR1</accession>
<keyword evidence="2" id="KW-1185">Reference proteome</keyword>